<keyword evidence="17" id="KW-1185">Reference proteome</keyword>
<organism evidence="16 17">
    <name type="scientific">Erythrobacter rubeus</name>
    <dbReference type="NCBI Taxonomy" id="2760803"/>
    <lineage>
        <taxon>Bacteria</taxon>
        <taxon>Pseudomonadati</taxon>
        <taxon>Pseudomonadota</taxon>
        <taxon>Alphaproteobacteria</taxon>
        <taxon>Sphingomonadales</taxon>
        <taxon>Erythrobacteraceae</taxon>
        <taxon>Erythrobacter/Porphyrobacter group</taxon>
        <taxon>Erythrobacter</taxon>
    </lineage>
</organism>
<feature type="coiled-coil region" evidence="15">
    <location>
        <begin position="70"/>
        <end position="130"/>
    </location>
</feature>
<evidence type="ECO:0000256" key="4">
    <source>
        <dbReference type="ARBA" id="ARBA00022692"/>
    </source>
</evidence>
<evidence type="ECO:0000256" key="3">
    <source>
        <dbReference type="ARBA" id="ARBA00022547"/>
    </source>
</evidence>
<evidence type="ECO:0000256" key="1">
    <source>
        <dbReference type="ARBA" id="ARBA00005513"/>
    </source>
</evidence>
<feature type="transmembrane region" description="Helical" evidence="13">
    <location>
        <begin position="15"/>
        <end position="34"/>
    </location>
</feature>
<reference evidence="16 17" key="1">
    <citation type="submission" date="2020-09" db="EMBL/GenBank/DDBJ databases">
        <authorList>
            <person name="Yoon J.-W."/>
        </authorList>
    </citation>
    <scope>NUCLEOTIDE SEQUENCE [LARGE SCALE GENOMIC DNA]</scope>
    <source>
        <strain evidence="16 17">KMU-140</strain>
    </source>
</reference>
<accession>A0ABR8KR50</accession>
<comment type="similarity">
    <text evidence="1 13 14">Belongs to the ATPase B chain family.</text>
</comment>
<evidence type="ECO:0000256" key="6">
    <source>
        <dbReference type="ARBA" id="ARBA00022989"/>
    </source>
</evidence>
<evidence type="ECO:0000256" key="8">
    <source>
        <dbReference type="ARBA" id="ARBA00023136"/>
    </source>
</evidence>
<proteinExistence type="inferred from homology"/>
<evidence type="ECO:0000313" key="17">
    <source>
        <dbReference type="Proteomes" id="UP000635384"/>
    </source>
</evidence>
<dbReference type="PANTHER" id="PTHR33445">
    <property type="entry name" value="ATP SYNTHASE SUBUNIT B', CHLOROPLASTIC"/>
    <property type="match status" value="1"/>
</dbReference>
<protein>
    <recommendedName>
        <fullName evidence="13">ATP synthase subunit b</fullName>
    </recommendedName>
    <alternativeName>
        <fullName evidence="13">ATP synthase F(0) sector subunit b</fullName>
    </alternativeName>
    <alternativeName>
        <fullName evidence="13">ATPase subunit I</fullName>
    </alternativeName>
    <alternativeName>
        <fullName evidence="13">F-type ATPase subunit b</fullName>
        <shortName evidence="13">F-ATPase subunit b</shortName>
    </alternativeName>
</protein>
<evidence type="ECO:0000256" key="12">
    <source>
        <dbReference type="ARBA" id="ARBA00037847"/>
    </source>
</evidence>
<evidence type="ECO:0000256" key="11">
    <source>
        <dbReference type="ARBA" id="ARBA00025614"/>
    </source>
</evidence>
<dbReference type="PANTHER" id="PTHR33445:SF1">
    <property type="entry name" value="ATP SYNTHASE SUBUNIT B"/>
    <property type="match status" value="1"/>
</dbReference>
<evidence type="ECO:0000256" key="5">
    <source>
        <dbReference type="ARBA" id="ARBA00022781"/>
    </source>
</evidence>
<keyword evidence="2 13" id="KW-0813">Transport</keyword>
<evidence type="ECO:0000313" key="16">
    <source>
        <dbReference type="EMBL" id="MBD2841548.1"/>
    </source>
</evidence>
<keyword evidence="5 13" id="KW-0375">Hydrogen ion transport</keyword>
<comment type="function">
    <text evidence="11">Component of the F(0) channel, it forms part of the peripheral stalk, linking F(1) to F(0). The b'-subunit is a diverged and duplicated form of b found in plants and photosynthetic bacteria.</text>
</comment>
<keyword evidence="6 13" id="KW-1133">Transmembrane helix</keyword>
<sequence length="164" mass="17877">MPQIAQLAEFYSSQIFWLLVFFGITFFLIGRGMVPKVMGTVELRDKQIADDLAAAQGARDAADEQEEAWRVRENENRAAAQAKIAEAKAEAAAKTEAKLARAQKRLDAKLEKAEAEIEAARESAMTEIEDVAAEATQEIVARLAGGKVDKRTARSAVKKALTNA</sequence>
<comment type="subunit">
    <text evidence="13">F-type ATPases have 2 components, F(1) - the catalytic core - and F(0) - the membrane proton channel. F(1) has five subunits: alpha(3), beta(3), gamma(1), delta(1), epsilon(1). F(0) has three main subunits: a(1), b(2) and c(10-14). The alpha and beta chains form an alternating ring which encloses part of the gamma chain. F(1) is attached to F(0) by a central stalk formed by the gamma and epsilon chains, while a peripheral stalk is formed by the delta and b chains.</text>
</comment>
<keyword evidence="3 13" id="KW-0138">CF(0)</keyword>
<dbReference type="Proteomes" id="UP000635384">
    <property type="component" value="Unassembled WGS sequence"/>
</dbReference>
<evidence type="ECO:0000256" key="10">
    <source>
        <dbReference type="ARBA" id="ARBA00025198"/>
    </source>
</evidence>
<evidence type="ECO:0000256" key="2">
    <source>
        <dbReference type="ARBA" id="ARBA00022448"/>
    </source>
</evidence>
<dbReference type="Pfam" id="PF00430">
    <property type="entry name" value="ATP-synt_B"/>
    <property type="match status" value="1"/>
</dbReference>
<evidence type="ECO:0000256" key="9">
    <source>
        <dbReference type="ARBA" id="ARBA00023310"/>
    </source>
</evidence>
<dbReference type="InterPro" id="IPR050059">
    <property type="entry name" value="ATP_synthase_B_chain"/>
</dbReference>
<comment type="subcellular location">
    <subcellularLocation>
        <location evidence="13">Cell membrane</location>
        <topology evidence="13">Single-pass membrane protein</topology>
    </subcellularLocation>
    <subcellularLocation>
        <location evidence="12">Endomembrane system</location>
        <topology evidence="12">Single-pass membrane protein</topology>
    </subcellularLocation>
</comment>
<dbReference type="EMBL" id="JACXLC010000001">
    <property type="protein sequence ID" value="MBD2841548.1"/>
    <property type="molecule type" value="Genomic_DNA"/>
</dbReference>
<name>A0ABR8KR50_9SPHN</name>
<keyword evidence="15" id="KW-0175">Coiled coil</keyword>
<evidence type="ECO:0000256" key="14">
    <source>
        <dbReference type="RuleBase" id="RU003848"/>
    </source>
</evidence>
<keyword evidence="8 13" id="KW-0472">Membrane</keyword>
<keyword evidence="13" id="KW-1003">Cell membrane</keyword>
<gene>
    <name evidence="13" type="primary">atpF</name>
    <name evidence="16" type="ORF">IB285_04655</name>
</gene>
<evidence type="ECO:0000256" key="15">
    <source>
        <dbReference type="SAM" id="Coils"/>
    </source>
</evidence>
<dbReference type="InterPro" id="IPR002146">
    <property type="entry name" value="ATP_synth_b/b'su_bac/chlpt"/>
</dbReference>
<dbReference type="HAMAP" id="MF_01398">
    <property type="entry name" value="ATP_synth_b_bprime"/>
    <property type="match status" value="1"/>
</dbReference>
<comment type="function">
    <text evidence="10 13">F(1)F(0) ATP synthase produces ATP from ADP in the presence of a proton or sodium gradient. F-type ATPases consist of two structural domains, F(1) containing the extramembraneous catalytic core and F(0) containing the membrane proton channel, linked together by a central stalk and a peripheral stalk. During catalysis, ATP synthesis in the catalytic domain of F(1) is coupled via a rotary mechanism of the central stalk subunits to proton translocation.</text>
</comment>
<keyword evidence="4 13" id="KW-0812">Transmembrane</keyword>
<keyword evidence="7 13" id="KW-0406">Ion transport</keyword>
<evidence type="ECO:0000256" key="7">
    <source>
        <dbReference type="ARBA" id="ARBA00023065"/>
    </source>
</evidence>
<evidence type="ECO:0000256" key="13">
    <source>
        <dbReference type="HAMAP-Rule" id="MF_01398"/>
    </source>
</evidence>
<comment type="caution">
    <text evidence="16">The sequence shown here is derived from an EMBL/GenBank/DDBJ whole genome shotgun (WGS) entry which is preliminary data.</text>
</comment>
<dbReference type="RefSeq" id="WP_190787081.1">
    <property type="nucleotide sequence ID" value="NZ_JACXLC010000001.1"/>
</dbReference>
<keyword evidence="9 13" id="KW-0066">ATP synthesis</keyword>